<dbReference type="PRINTS" id="PR01806">
    <property type="entry name" value="VIRFACTRMVIN"/>
</dbReference>
<dbReference type="InterPro" id="IPR004268">
    <property type="entry name" value="MurJ"/>
</dbReference>
<feature type="transmembrane region" description="Helical" evidence="8">
    <location>
        <begin position="319"/>
        <end position="338"/>
    </location>
</feature>
<dbReference type="GO" id="GO:0005886">
    <property type="term" value="C:plasma membrane"/>
    <property type="evidence" value="ECO:0007669"/>
    <property type="project" value="UniProtKB-SubCell"/>
</dbReference>
<protein>
    <submittedName>
        <fullName evidence="9">Murein biosynthesis integral membrane protein MurJ</fullName>
    </submittedName>
</protein>
<dbReference type="STRING" id="1798542.A3F54_01845"/>
<dbReference type="GO" id="GO:0034204">
    <property type="term" value="P:lipid translocation"/>
    <property type="evidence" value="ECO:0007669"/>
    <property type="project" value="TreeGrafter"/>
</dbReference>
<feature type="transmembrane region" description="Helical" evidence="8">
    <location>
        <begin position="250"/>
        <end position="273"/>
    </location>
</feature>
<proteinExistence type="predicted"/>
<dbReference type="PANTHER" id="PTHR47019">
    <property type="entry name" value="LIPID II FLIPPASE MURJ"/>
    <property type="match status" value="1"/>
</dbReference>
<dbReference type="InterPro" id="IPR051050">
    <property type="entry name" value="Lipid_II_flippase_MurJ/MviN"/>
</dbReference>
<evidence type="ECO:0000256" key="4">
    <source>
        <dbReference type="ARBA" id="ARBA00022960"/>
    </source>
</evidence>
<dbReference type="CDD" id="cd13123">
    <property type="entry name" value="MATE_MurJ_like"/>
    <property type="match status" value="1"/>
</dbReference>
<feature type="transmembrane region" description="Helical" evidence="8">
    <location>
        <begin position="12"/>
        <end position="32"/>
    </location>
</feature>
<keyword evidence="7 8" id="KW-0472">Membrane</keyword>
<dbReference type="NCBIfam" id="TIGR01695">
    <property type="entry name" value="murJ_mviN"/>
    <property type="match status" value="1"/>
</dbReference>
<evidence type="ECO:0000256" key="3">
    <source>
        <dbReference type="ARBA" id="ARBA00022692"/>
    </source>
</evidence>
<feature type="transmembrane region" description="Helical" evidence="8">
    <location>
        <begin position="96"/>
        <end position="119"/>
    </location>
</feature>
<evidence type="ECO:0000256" key="1">
    <source>
        <dbReference type="ARBA" id="ARBA00004651"/>
    </source>
</evidence>
<gene>
    <name evidence="9" type="ORF">A3F54_01845</name>
</gene>
<sequence>MHTFLANAQQKFTRGAAILSVTSFASYFLGLVRDRLFAHTFGASAELDTYNAAFIVPDLLLNILVAGALQAAFLPLFNAILKNKGKTSAQEFASSVLNIALLVVFVAALLAVIFMPLLAPLIAPGFSPEQRATLINLSRILLLSPLIFAASNTLGTLLISAKNYTAYGLSPVFYNFGIIAGTFWLVPHFGIYGVALGTLAGALLHLAIRIIGFHGLALRLKPLIHVRIPEMKRLLVLMLPKMVGHPVEQLSFWAFTSIASGLAAGSITIISFARNFMSVPVSLFGIAFATAVFPLLSDAALTGKSADFLSQLRNSLKKILLFTVPSAAFLVIFGYYVVKILLGSGAFDDNDVRLTAGVLSIFALSIPLESISHLLARAFYALQNTLLPVIFSLASLVVAIGAAALLAPRFGITMVAWAFLLGSLTKLLLLAIFLPRTMAAQRS</sequence>
<feature type="transmembrane region" description="Helical" evidence="8">
    <location>
        <begin position="191"/>
        <end position="211"/>
    </location>
</feature>
<evidence type="ECO:0000256" key="2">
    <source>
        <dbReference type="ARBA" id="ARBA00022475"/>
    </source>
</evidence>
<feature type="transmembrane region" description="Helical" evidence="8">
    <location>
        <begin position="386"/>
        <end position="408"/>
    </location>
</feature>
<dbReference type="AlphaFoldDB" id="A0A1G2B8A1"/>
<feature type="transmembrane region" description="Helical" evidence="8">
    <location>
        <begin position="52"/>
        <end position="76"/>
    </location>
</feature>
<dbReference type="GO" id="GO:0009252">
    <property type="term" value="P:peptidoglycan biosynthetic process"/>
    <property type="evidence" value="ECO:0007669"/>
    <property type="project" value="UniProtKB-KW"/>
</dbReference>
<comment type="subcellular location">
    <subcellularLocation>
        <location evidence="1">Cell membrane</location>
        <topology evidence="1">Multi-pass membrane protein</topology>
    </subcellularLocation>
</comment>
<keyword evidence="6 8" id="KW-1133">Transmembrane helix</keyword>
<organism evidence="9 10">
    <name type="scientific">Candidatus Kerfeldbacteria bacterium RIFCSPHIGHO2_12_FULL_48_17</name>
    <dbReference type="NCBI Taxonomy" id="1798542"/>
    <lineage>
        <taxon>Bacteria</taxon>
        <taxon>Candidatus Kerfeldiibacteriota</taxon>
    </lineage>
</organism>
<dbReference type="Proteomes" id="UP000176952">
    <property type="component" value="Unassembled WGS sequence"/>
</dbReference>
<name>A0A1G2B8A1_9BACT</name>
<keyword evidence="3 8" id="KW-0812">Transmembrane</keyword>
<dbReference type="EMBL" id="MHKD01000001">
    <property type="protein sequence ID" value="OGY85414.1"/>
    <property type="molecule type" value="Genomic_DNA"/>
</dbReference>
<dbReference type="Pfam" id="PF03023">
    <property type="entry name" value="MurJ"/>
    <property type="match status" value="1"/>
</dbReference>
<comment type="caution">
    <text evidence="9">The sequence shown here is derived from an EMBL/GenBank/DDBJ whole genome shotgun (WGS) entry which is preliminary data.</text>
</comment>
<dbReference type="GO" id="GO:0015648">
    <property type="term" value="F:lipid-linked peptidoglycan transporter activity"/>
    <property type="evidence" value="ECO:0007669"/>
    <property type="project" value="TreeGrafter"/>
</dbReference>
<feature type="transmembrane region" description="Helical" evidence="8">
    <location>
        <begin position="414"/>
        <end position="434"/>
    </location>
</feature>
<evidence type="ECO:0000313" key="10">
    <source>
        <dbReference type="Proteomes" id="UP000176952"/>
    </source>
</evidence>
<keyword evidence="5" id="KW-0573">Peptidoglycan synthesis</keyword>
<accession>A0A1G2B8A1</accession>
<feature type="transmembrane region" description="Helical" evidence="8">
    <location>
        <begin position="139"/>
        <end position="159"/>
    </location>
</feature>
<evidence type="ECO:0000256" key="6">
    <source>
        <dbReference type="ARBA" id="ARBA00022989"/>
    </source>
</evidence>
<evidence type="ECO:0000313" key="9">
    <source>
        <dbReference type="EMBL" id="OGY85414.1"/>
    </source>
</evidence>
<keyword evidence="4" id="KW-0133">Cell shape</keyword>
<reference evidence="9 10" key="1">
    <citation type="journal article" date="2016" name="Nat. Commun.">
        <title>Thousands of microbial genomes shed light on interconnected biogeochemical processes in an aquifer system.</title>
        <authorList>
            <person name="Anantharaman K."/>
            <person name="Brown C.T."/>
            <person name="Hug L.A."/>
            <person name="Sharon I."/>
            <person name="Castelle C.J."/>
            <person name="Probst A.J."/>
            <person name="Thomas B.C."/>
            <person name="Singh A."/>
            <person name="Wilkins M.J."/>
            <person name="Karaoz U."/>
            <person name="Brodie E.L."/>
            <person name="Williams K.H."/>
            <person name="Hubbard S.S."/>
            <person name="Banfield J.F."/>
        </authorList>
    </citation>
    <scope>NUCLEOTIDE SEQUENCE [LARGE SCALE GENOMIC DNA]</scope>
</reference>
<dbReference type="GO" id="GO:0008360">
    <property type="term" value="P:regulation of cell shape"/>
    <property type="evidence" value="ECO:0007669"/>
    <property type="project" value="UniProtKB-KW"/>
</dbReference>
<dbReference type="PANTHER" id="PTHR47019:SF1">
    <property type="entry name" value="LIPID II FLIPPASE MURJ"/>
    <property type="match status" value="1"/>
</dbReference>
<feature type="transmembrane region" description="Helical" evidence="8">
    <location>
        <begin position="279"/>
        <end position="298"/>
    </location>
</feature>
<feature type="transmembrane region" description="Helical" evidence="8">
    <location>
        <begin position="358"/>
        <end position="379"/>
    </location>
</feature>
<evidence type="ECO:0000256" key="7">
    <source>
        <dbReference type="ARBA" id="ARBA00023136"/>
    </source>
</evidence>
<evidence type="ECO:0000256" key="8">
    <source>
        <dbReference type="SAM" id="Phobius"/>
    </source>
</evidence>
<evidence type="ECO:0000256" key="5">
    <source>
        <dbReference type="ARBA" id="ARBA00022984"/>
    </source>
</evidence>
<keyword evidence="2" id="KW-1003">Cell membrane</keyword>
<feature type="transmembrane region" description="Helical" evidence="8">
    <location>
        <begin position="166"/>
        <end position="185"/>
    </location>
</feature>